<evidence type="ECO:0000256" key="3">
    <source>
        <dbReference type="RuleBase" id="RU003939"/>
    </source>
</evidence>
<dbReference type="PRINTS" id="PR01727">
    <property type="entry name" value="DNABINDINGHU"/>
</dbReference>
<dbReference type="PANTHER" id="PTHR33175:SF5">
    <property type="entry name" value="INTEGRATION HOST FACTOR SUBUNIT BETA"/>
    <property type="match status" value="1"/>
</dbReference>
<dbReference type="GO" id="GO:0005829">
    <property type="term" value="C:cytosol"/>
    <property type="evidence" value="ECO:0007669"/>
    <property type="project" value="TreeGrafter"/>
</dbReference>
<dbReference type="CDD" id="cd13836">
    <property type="entry name" value="IHF_B"/>
    <property type="match status" value="1"/>
</dbReference>
<dbReference type="GO" id="GO:0030527">
    <property type="term" value="F:structural constituent of chromatin"/>
    <property type="evidence" value="ECO:0007669"/>
    <property type="project" value="InterPro"/>
</dbReference>
<dbReference type="SMART" id="SM00411">
    <property type="entry name" value="BHL"/>
    <property type="match status" value="1"/>
</dbReference>
<gene>
    <name evidence="4" type="ORF">GXY80_01515</name>
</gene>
<organism evidence="4 5">
    <name type="scientific">Syntrophorhabdus aromaticivorans</name>
    <dbReference type="NCBI Taxonomy" id="328301"/>
    <lineage>
        <taxon>Bacteria</taxon>
        <taxon>Pseudomonadati</taxon>
        <taxon>Thermodesulfobacteriota</taxon>
        <taxon>Syntrophorhabdia</taxon>
        <taxon>Syntrophorhabdales</taxon>
        <taxon>Syntrophorhabdaceae</taxon>
        <taxon>Syntrophorhabdus</taxon>
    </lineage>
</organism>
<dbReference type="Pfam" id="PF00216">
    <property type="entry name" value="Bac_DNA_binding"/>
    <property type="match status" value="1"/>
</dbReference>
<evidence type="ECO:0000256" key="2">
    <source>
        <dbReference type="ARBA" id="ARBA00023125"/>
    </source>
</evidence>
<proteinExistence type="inferred from homology"/>
<dbReference type="SUPFAM" id="SSF47729">
    <property type="entry name" value="IHF-like DNA-binding proteins"/>
    <property type="match status" value="1"/>
</dbReference>
<sequence>MNKMDVINKLGEDLKLNQKIAKIAVDTIIDTIKKAIIGGERVEIRGFGSFSLRHYKSYTGRNPKSGEVVNVEPKRLPYFKVGKELKDMIWKG</sequence>
<keyword evidence="2" id="KW-0238">DNA-binding</keyword>
<evidence type="ECO:0000313" key="4">
    <source>
        <dbReference type="EMBL" id="NLW34148.1"/>
    </source>
</evidence>
<dbReference type="GO" id="GO:0003677">
    <property type="term" value="F:DNA binding"/>
    <property type="evidence" value="ECO:0007669"/>
    <property type="project" value="UniProtKB-KW"/>
</dbReference>
<comment type="caution">
    <text evidence="4">The sequence shown here is derived from an EMBL/GenBank/DDBJ whole genome shotgun (WGS) entry which is preliminary data.</text>
</comment>
<dbReference type="InterPro" id="IPR010992">
    <property type="entry name" value="IHF-like_DNA-bd_dom_sf"/>
</dbReference>
<dbReference type="Gene3D" id="4.10.520.10">
    <property type="entry name" value="IHF-like DNA-binding proteins"/>
    <property type="match status" value="1"/>
</dbReference>
<dbReference type="Proteomes" id="UP000777265">
    <property type="component" value="Unassembled WGS sequence"/>
</dbReference>
<name>A0A351U809_9BACT</name>
<evidence type="ECO:0000256" key="1">
    <source>
        <dbReference type="ARBA" id="ARBA00010529"/>
    </source>
</evidence>
<evidence type="ECO:0000313" key="5">
    <source>
        <dbReference type="Proteomes" id="UP000777265"/>
    </source>
</evidence>
<dbReference type="InterPro" id="IPR000119">
    <property type="entry name" value="Hist_DNA-bd"/>
</dbReference>
<reference evidence="4" key="2">
    <citation type="submission" date="2020-01" db="EMBL/GenBank/DDBJ databases">
        <authorList>
            <person name="Campanaro S."/>
        </authorList>
    </citation>
    <scope>NUCLEOTIDE SEQUENCE</scope>
    <source>
        <strain evidence="4">AS06rmzACSIP_7</strain>
    </source>
</reference>
<dbReference type="STRING" id="909663.GCA_000512235_02674"/>
<protein>
    <submittedName>
        <fullName evidence="4">Integration host factor subunit beta</fullName>
    </submittedName>
</protein>
<dbReference type="EMBL" id="JAAYEE010000028">
    <property type="protein sequence ID" value="NLW34148.1"/>
    <property type="molecule type" value="Genomic_DNA"/>
</dbReference>
<dbReference type="AlphaFoldDB" id="A0A351U809"/>
<reference evidence="4" key="1">
    <citation type="journal article" date="2020" name="Biotechnol. Biofuels">
        <title>New insights from the biogas microbiome by comprehensive genome-resolved metagenomics of nearly 1600 species originating from multiple anaerobic digesters.</title>
        <authorList>
            <person name="Campanaro S."/>
            <person name="Treu L."/>
            <person name="Rodriguez-R L.M."/>
            <person name="Kovalovszki A."/>
            <person name="Ziels R.M."/>
            <person name="Maus I."/>
            <person name="Zhu X."/>
            <person name="Kougias P.G."/>
            <person name="Basile A."/>
            <person name="Luo G."/>
            <person name="Schluter A."/>
            <person name="Konstantinidis K.T."/>
            <person name="Angelidaki I."/>
        </authorList>
    </citation>
    <scope>NUCLEOTIDE SEQUENCE</scope>
    <source>
        <strain evidence="4">AS06rmzACSIP_7</strain>
    </source>
</reference>
<comment type="similarity">
    <text evidence="1 3">Belongs to the bacterial histone-like protein family.</text>
</comment>
<accession>A0A351U809</accession>
<dbReference type="PANTHER" id="PTHR33175">
    <property type="entry name" value="DNA-BINDING PROTEIN HU"/>
    <property type="match status" value="1"/>
</dbReference>